<feature type="compositionally biased region" description="Basic and acidic residues" evidence="1">
    <location>
        <begin position="339"/>
        <end position="350"/>
    </location>
</feature>
<gene>
    <name evidence="2" type="ORF">BJ554DRAFT_2698</name>
</gene>
<sequence>SSTVLTHTHNQPENQSAGANEPDCGAAAVDPPKFSETEGGGALSDLIDASAASDVVPKREEPSEETTTNIGSQASDTESPAEGEILDIKGDGSRSVPPASDRNTYAVPGTEQRRQTETTTGALQNFDLEQSSSDVYTRPPPLGDAGQIGRFKSAEFLRRLHEAKSLQGADDESKTEEGDVSQRNDEGESPQQIDLQRNELSQQHPAEPLSRIFHQAAVRSPHNSYDDFLPKDVTDQETPPSVASDFGGQAATYKSNEFLRKIRHAQRSLAELDDAGAGAAGVPETAENATAGSRDTAAGELSKVLVQFEAREKAAAASGAPESEGRTLARSDNYAAPPSDRKPNADEIGVHRGTAGAESNDLARQLREKQGIIGNTDFSEAQRQLIRCVLNDIFARLDEGNIAVREAITDIVQLRSNQFLQQAEDERPGPDHRAPAGAHQQMIRYIANDILHQLRERLLLGEGVDDGAGRVMEIVRHRSNEFLRQLAGDEPEVAPNAAEARQIMAGRIADDVISRVQQAQSRLPIPEAEVREIVRFRSNEHLRHVYDCEQRTLPEGAHPEKQQLIEDVSSNIIHCLRQSPCASHAEQERAVGSIVRHRSNELLNYLQSKQPAALPGPQQQSGPFAPAGGLDQQRRVTSARGFPALDAPHATGEKQVIRYSVSRDAQQQLVQSVVDDILVGVGDENLGTGVSDDTVKDVVRYRSNEFLRQLQGETPGISFSAAAEEHRQMIRYISNDINLLRESSPGGNARDKAEAVMDIIRYRSNEFLRGLSDAEPETEVEETPDPQQQMIRHIADDVLQAQASQSVTGEEINRIVRCRSNEFLRRVCDHVPKVPPAEAAAEERQMVQRVSNDVLRYLQQQPPGTNTAEQAEALGRIMRYRSNEFLSLLM</sequence>
<feature type="region of interest" description="Disordered" evidence="1">
    <location>
        <begin position="315"/>
        <end position="362"/>
    </location>
</feature>
<feature type="compositionally biased region" description="Basic and acidic residues" evidence="1">
    <location>
        <begin position="224"/>
        <end position="234"/>
    </location>
</feature>
<feature type="compositionally biased region" description="Low complexity" evidence="1">
    <location>
        <begin position="43"/>
        <end position="54"/>
    </location>
</feature>
<dbReference type="Proteomes" id="UP000673691">
    <property type="component" value="Unassembled WGS sequence"/>
</dbReference>
<keyword evidence="3" id="KW-1185">Reference proteome</keyword>
<reference evidence="2 3" key="1">
    <citation type="journal article" name="Sci. Rep.">
        <title>Genome-scale phylogenetic analyses confirm Olpidium as the closest living zoosporic fungus to the non-flagellated, terrestrial fungi.</title>
        <authorList>
            <person name="Chang Y."/>
            <person name="Rochon D."/>
            <person name="Sekimoto S."/>
            <person name="Wang Y."/>
            <person name="Chovatia M."/>
            <person name="Sandor L."/>
            <person name="Salamov A."/>
            <person name="Grigoriev I.V."/>
            <person name="Stajich J.E."/>
            <person name="Spatafora J.W."/>
        </authorList>
    </citation>
    <scope>NUCLEOTIDE SEQUENCE [LARGE SCALE GENOMIC DNA]</scope>
    <source>
        <strain evidence="2">S191</strain>
    </source>
</reference>
<feature type="non-terminal residue" evidence="2">
    <location>
        <position position="890"/>
    </location>
</feature>
<comment type="caution">
    <text evidence="2">The sequence shown here is derived from an EMBL/GenBank/DDBJ whole genome shotgun (WGS) entry which is preliminary data.</text>
</comment>
<evidence type="ECO:0000313" key="2">
    <source>
        <dbReference type="EMBL" id="KAG5457323.1"/>
    </source>
</evidence>
<accession>A0A8H7ZQN1</accession>
<evidence type="ECO:0000256" key="1">
    <source>
        <dbReference type="SAM" id="MobiDB-lite"/>
    </source>
</evidence>
<proteinExistence type="predicted"/>
<feature type="region of interest" description="Disordered" evidence="1">
    <location>
        <begin position="162"/>
        <end position="248"/>
    </location>
</feature>
<feature type="compositionally biased region" description="Basic and acidic residues" evidence="1">
    <location>
        <begin position="171"/>
        <end position="186"/>
    </location>
</feature>
<feature type="region of interest" description="Disordered" evidence="1">
    <location>
        <begin position="1"/>
        <end position="149"/>
    </location>
</feature>
<feature type="region of interest" description="Disordered" evidence="1">
    <location>
        <begin position="612"/>
        <end position="632"/>
    </location>
</feature>
<feature type="compositionally biased region" description="Polar residues" evidence="1">
    <location>
        <begin position="189"/>
        <end position="204"/>
    </location>
</feature>
<dbReference type="EMBL" id="JAEFCI010010266">
    <property type="protein sequence ID" value="KAG5457323.1"/>
    <property type="molecule type" value="Genomic_DNA"/>
</dbReference>
<feature type="compositionally biased region" description="Polar residues" evidence="1">
    <location>
        <begin position="1"/>
        <end position="18"/>
    </location>
</feature>
<evidence type="ECO:0000313" key="3">
    <source>
        <dbReference type="Proteomes" id="UP000673691"/>
    </source>
</evidence>
<feature type="region of interest" description="Disordered" evidence="1">
    <location>
        <begin position="273"/>
        <end position="296"/>
    </location>
</feature>
<protein>
    <submittedName>
        <fullName evidence="2">Uncharacterized protein</fullName>
    </submittedName>
</protein>
<dbReference type="AlphaFoldDB" id="A0A8H7ZQN1"/>
<feature type="non-terminal residue" evidence="2">
    <location>
        <position position="1"/>
    </location>
</feature>
<name>A0A8H7ZQN1_9FUNG</name>
<feature type="compositionally biased region" description="Polar residues" evidence="1">
    <location>
        <begin position="65"/>
        <end position="78"/>
    </location>
</feature>
<organism evidence="2 3">
    <name type="scientific">Olpidium bornovanus</name>
    <dbReference type="NCBI Taxonomy" id="278681"/>
    <lineage>
        <taxon>Eukaryota</taxon>
        <taxon>Fungi</taxon>
        <taxon>Fungi incertae sedis</taxon>
        <taxon>Olpidiomycota</taxon>
        <taxon>Olpidiomycotina</taxon>
        <taxon>Olpidiomycetes</taxon>
        <taxon>Olpidiales</taxon>
        <taxon>Olpidiaceae</taxon>
        <taxon>Olpidium</taxon>
    </lineage>
</organism>